<proteinExistence type="predicted"/>
<keyword evidence="1" id="KW-0812">Transmembrane</keyword>
<organism evidence="2 3">
    <name type="scientific">Larinioides sclopetarius</name>
    <dbReference type="NCBI Taxonomy" id="280406"/>
    <lineage>
        <taxon>Eukaryota</taxon>
        <taxon>Metazoa</taxon>
        <taxon>Ecdysozoa</taxon>
        <taxon>Arthropoda</taxon>
        <taxon>Chelicerata</taxon>
        <taxon>Arachnida</taxon>
        <taxon>Araneae</taxon>
        <taxon>Araneomorphae</taxon>
        <taxon>Entelegynae</taxon>
        <taxon>Araneoidea</taxon>
        <taxon>Araneidae</taxon>
        <taxon>Larinioides</taxon>
    </lineage>
</organism>
<dbReference type="EMBL" id="CAXIEN010000213">
    <property type="protein sequence ID" value="CAL1287104.1"/>
    <property type="molecule type" value="Genomic_DNA"/>
</dbReference>
<dbReference type="AlphaFoldDB" id="A0AAV2AVR3"/>
<keyword evidence="3" id="KW-1185">Reference proteome</keyword>
<keyword evidence="1" id="KW-0472">Membrane</keyword>
<evidence type="ECO:0000256" key="1">
    <source>
        <dbReference type="SAM" id="Phobius"/>
    </source>
</evidence>
<sequence>MDSLANFIRDLLRVDEDVAYYISLILSFVFGYVMSAIFFDICRELMTHIHYGRPNNYGAGWDDDDDEPPQGRLLIPNGSIHNFVFE</sequence>
<reference evidence="2 3" key="1">
    <citation type="submission" date="2024-04" db="EMBL/GenBank/DDBJ databases">
        <authorList>
            <person name="Rising A."/>
            <person name="Reimegard J."/>
            <person name="Sonavane S."/>
            <person name="Akerstrom W."/>
            <person name="Nylinder S."/>
            <person name="Hedman E."/>
            <person name="Kallberg Y."/>
        </authorList>
    </citation>
    <scope>NUCLEOTIDE SEQUENCE [LARGE SCALE GENOMIC DNA]</scope>
</reference>
<keyword evidence="1" id="KW-1133">Transmembrane helix</keyword>
<feature type="transmembrane region" description="Helical" evidence="1">
    <location>
        <begin position="20"/>
        <end position="39"/>
    </location>
</feature>
<accession>A0AAV2AVR3</accession>
<dbReference type="Proteomes" id="UP001497382">
    <property type="component" value="Unassembled WGS sequence"/>
</dbReference>
<name>A0AAV2AVR3_9ARAC</name>
<evidence type="ECO:0000313" key="2">
    <source>
        <dbReference type="EMBL" id="CAL1287104.1"/>
    </source>
</evidence>
<comment type="caution">
    <text evidence="2">The sequence shown here is derived from an EMBL/GenBank/DDBJ whole genome shotgun (WGS) entry which is preliminary data.</text>
</comment>
<gene>
    <name evidence="2" type="ORF">LARSCL_LOCUS14629</name>
</gene>
<evidence type="ECO:0000313" key="3">
    <source>
        <dbReference type="Proteomes" id="UP001497382"/>
    </source>
</evidence>
<protein>
    <submittedName>
        <fullName evidence="2">Uncharacterized protein</fullName>
    </submittedName>
</protein>